<evidence type="ECO:0000313" key="2">
    <source>
        <dbReference type="Proteomes" id="UP000243002"/>
    </source>
</evidence>
<comment type="caution">
    <text evidence="1">The sequence shown here is derived from an EMBL/GenBank/DDBJ whole genome shotgun (WGS) entry which is preliminary data.</text>
</comment>
<dbReference type="SUPFAM" id="SSF53271">
    <property type="entry name" value="PRTase-like"/>
    <property type="match status" value="1"/>
</dbReference>
<dbReference type="Proteomes" id="UP000243002">
    <property type="component" value="Unassembled WGS sequence"/>
</dbReference>
<dbReference type="AlphaFoldDB" id="A0A2P7MSL3"/>
<dbReference type="Gene3D" id="3.40.50.2020">
    <property type="match status" value="1"/>
</dbReference>
<organism evidence="1 2">
    <name type="scientific">Cyanobium usitatum str. Tous</name>
    <dbReference type="NCBI Taxonomy" id="2116684"/>
    <lineage>
        <taxon>Bacteria</taxon>
        <taxon>Bacillati</taxon>
        <taxon>Cyanobacteriota</taxon>
        <taxon>Cyanophyceae</taxon>
        <taxon>Synechococcales</taxon>
        <taxon>Prochlorococcaceae</taxon>
        <taxon>Cyanobium</taxon>
    </lineage>
</organism>
<dbReference type="InterPro" id="IPR051910">
    <property type="entry name" value="ComF/GntX_DNA_util-trans"/>
</dbReference>
<keyword evidence="2" id="KW-1185">Reference proteome</keyword>
<gene>
    <name evidence="1" type="ORF">C7K55_11250</name>
</gene>
<evidence type="ECO:0008006" key="3">
    <source>
        <dbReference type="Google" id="ProtNLM"/>
    </source>
</evidence>
<protein>
    <recommendedName>
        <fullName evidence="3">ComF family protein</fullName>
    </recommendedName>
</protein>
<dbReference type="OrthoDB" id="560466at2"/>
<evidence type="ECO:0000313" key="1">
    <source>
        <dbReference type="EMBL" id="PSJ04230.1"/>
    </source>
</evidence>
<dbReference type="InterPro" id="IPR029057">
    <property type="entry name" value="PRTase-like"/>
</dbReference>
<accession>A0A2P7MSL3</accession>
<dbReference type="EMBL" id="PXXO01000014">
    <property type="protein sequence ID" value="PSJ04230.1"/>
    <property type="molecule type" value="Genomic_DNA"/>
</dbReference>
<dbReference type="PANTHER" id="PTHR47505:SF1">
    <property type="entry name" value="DNA UTILIZATION PROTEIN YHGH"/>
    <property type="match status" value="1"/>
</dbReference>
<reference evidence="1 2" key="1">
    <citation type="journal article" date="2018" name="Environ. Microbiol.">
        <title>Ecological and genomic features of two widespread freshwater picocyanobacteria.</title>
        <authorList>
            <person name="Cabello-Yeves P.J."/>
            <person name="Picazo A."/>
            <person name="Camacho A."/>
            <person name="Callieri C."/>
            <person name="Rosselli R."/>
            <person name="Roda-Garcia J.J."/>
            <person name="Coutinho F.H."/>
            <person name="Rodriguez-Valera F."/>
        </authorList>
    </citation>
    <scope>NUCLEOTIDE SEQUENCE [LARGE SCALE GENOMIC DNA]</scope>
    <source>
        <strain evidence="1 2">Tous</strain>
    </source>
</reference>
<name>A0A2P7MSL3_9CYAN</name>
<dbReference type="RefSeq" id="WP_106632827.1">
    <property type="nucleotide sequence ID" value="NZ_PXXO01000014.1"/>
</dbReference>
<sequence>MASWSPGPTPLTAGLLKLLPLDWIAKPPSLHADLAAELPEGGCQGSDPIHWWAAGMYSGRLRRQLLYLRTHPNPAMVAVLVQPLAAGLGAEPWARPPLLVAIPSWKRRANPLPGLLGRALSWQLGWRQVPLLQRSRAVLGQHHLGRELRWANQAGAFRCSGSGQQQHPREKTAVVLLDDILTTGATACAAADSLREQGWHVAGMACLARTPWQGRDLRSIRRLGDGPG</sequence>
<dbReference type="PANTHER" id="PTHR47505">
    <property type="entry name" value="DNA UTILIZATION PROTEIN YHGH"/>
    <property type="match status" value="1"/>
</dbReference>
<proteinExistence type="predicted"/>